<dbReference type="EMBL" id="QOVI01000005">
    <property type="protein sequence ID" value="RXG13373.1"/>
    <property type="molecule type" value="Genomic_DNA"/>
</dbReference>
<name>A0A4Q0NRN1_9FLAO</name>
<proteinExistence type="predicted"/>
<dbReference type="PROSITE" id="PS51257">
    <property type="entry name" value="PROKAR_LIPOPROTEIN"/>
    <property type="match status" value="1"/>
</dbReference>
<protein>
    <recommendedName>
        <fullName evidence="3">Thioredoxin domain-containing protein</fullName>
    </recommendedName>
</protein>
<evidence type="ECO:0000313" key="2">
    <source>
        <dbReference type="Proteomes" id="UP000289821"/>
    </source>
</evidence>
<reference evidence="1 2" key="1">
    <citation type="submission" date="2018-07" db="EMBL/GenBank/DDBJ databases">
        <title>Leeuwenhoekiella genomics.</title>
        <authorList>
            <person name="Tahon G."/>
            <person name="Willems A."/>
        </authorList>
    </citation>
    <scope>NUCLEOTIDE SEQUENCE [LARGE SCALE GENOMIC DNA]</scope>
    <source>
        <strain evidence="1 2">R-50232</strain>
    </source>
</reference>
<evidence type="ECO:0008006" key="3">
    <source>
        <dbReference type="Google" id="ProtNLM"/>
    </source>
</evidence>
<dbReference type="AlphaFoldDB" id="A0A4Q0NRN1"/>
<dbReference type="Gene3D" id="3.40.30.10">
    <property type="entry name" value="Glutaredoxin"/>
    <property type="match status" value="1"/>
</dbReference>
<sequence length="472" mass="55355">MSSKLILATCISLLVLIGCSKETQKTESGTYIGGQIINPTSNFLLLKKDDKLIDSIKLDQNNSFLYKFSDPKQGLYQVFHNEGQVIYVEPNDSLLFRVNTFEFDETLTFSGYGAVNNNLIIDLYLQNEEENDLMLQQEIYQQDPETFTRSISKMKEDREAIVSRFLQKYTVSAYFEKIIHAIVDYDFYARQEVYPMSHFGVDRIEFLESFPKSFYSYRDHADFNDASLLDLYSYQRFLINYFNQAAFKDYYKEEPYDPLSFTHNLHKLRIIDSKISNDSVESFLLTRTIKDYLANSNDKKGGQTLYDMYMDRIASKKDKRLIQKLYDANKKIETGKHIPNERIISSDSDTLSIEEIIKKPTFVFFWSSARKSHALRAQELAKTLIQKYPEYTYIAINVNDDFDKWQRTINRYQFDLSKQYFFEDSFDELSHDLALNSLLKTFILDRNGIIINAHANIFSSNFENELLQGLNK</sequence>
<keyword evidence="2" id="KW-1185">Reference proteome</keyword>
<organism evidence="1 2">
    <name type="scientific">Leeuwenhoekiella aestuarii</name>
    <dbReference type="NCBI Taxonomy" id="2249426"/>
    <lineage>
        <taxon>Bacteria</taxon>
        <taxon>Pseudomonadati</taxon>
        <taxon>Bacteroidota</taxon>
        <taxon>Flavobacteriia</taxon>
        <taxon>Flavobacteriales</taxon>
        <taxon>Flavobacteriaceae</taxon>
        <taxon>Leeuwenhoekiella</taxon>
    </lineage>
</organism>
<gene>
    <name evidence="1" type="ORF">DSM04_105354</name>
</gene>
<comment type="caution">
    <text evidence="1">The sequence shown here is derived from an EMBL/GenBank/DDBJ whole genome shotgun (WGS) entry which is preliminary data.</text>
</comment>
<dbReference type="OrthoDB" id="1146847at2"/>
<accession>A0A4Q0NRN1</accession>
<dbReference type="SUPFAM" id="SSF52833">
    <property type="entry name" value="Thioredoxin-like"/>
    <property type="match status" value="1"/>
</dbReference>
<evidence type="ECO:0000313" key="1">
    <source>
        <dbReference type="EMBL" id="RXG13373.1"/>
    </source>
</evidence>
<dbReference type="Proteomes" id="UP000289821">
    <property type="component" value="Unassembled WGS sequence"/>
</dbReference>
<dbReference type="RefSeq" id="WP_128762134.1">
    <property type="nucleotide sequence ID" value="NZ_QOVI01000005.1"/>
</dbReference>
<dbReference type="InterPro" id="IPR036249">
    <property type="entry name" value="Thioredoxin-like_sf"/>
</dbReference>